<dbReference type="InterPro" id="IPR004101">
    <property type="entry name" value="Mur_ligase_C"/>
</dbReference>
<keyword evidence="3 10" id="KW-0132">Cell division</keyword>
<evidence type="ECO:0000259" key="14">
    <source>
        <dbReference type="Pfam" id="PF08245"/>
    </source>
</evidence>
<keyword evidence="7 10" id="KW-0573">Peptidoglycan synthesis</keyword>
<dbReference type="GO" id="GO:0005524">
    <property type="term" value="F:ATP binding"/>
    <property type="evidence" value="ECO:0007669"/>
    <property type="project" value="UniProtKB-UniRule"/>
</dbReference>
<dbReference type="Proteomes" id="UP000494245">
    <property type="component" value="Unassembled WGS sequence"/>
</dbReference>
<dbReference type="InterPro" id="IPR035911">
    <property type="entry name" value="MurE/MurF_N"/>
</dbReference>
<keyword evidence="5 10" id="KW-0067">ATP-binding</keyword>
<evidence type="ECO:0000259" key="13">
    <source>
        <dbReference type="Pfam" id="PF02875"/>
    </source>
</evidence>
<reference evidence="15 16" key="1">
    <citation type="submission" date="2020-04" db="EMBL/GenBank/DDBJ databases">
        <authorList>
            <consortium name="Desulfovibrio sp. FSS-1 genome sequencing consortium"/>
            <person name="Shimoshige H."/>
            <person name="Kobayashi H."/>
            <person name="Maekawa T."/>
        </authorList>
    </citation>
    <scope>NUCLEOTIDE SEQUENCE [LARGE SCALE GENOMIC DNA]</scope>
    <source>
        <strain evidence="15 16">SIID29052-01</strain>
    </source>
</reference>
<dbReference type="GO" id="GO:0005737">
    <property type="term" value="C:cytoplasm"/>
    <property type="evidence" value="ECO:0007669"/>
    <property type="project" value="UniProtKB-SubCell"/>
</dbReference>
<protein>
    <recommendedName>
        <fullName evidence="10 11">UDP-N-acetylmuramoyl-tripeptide--D-alanyl-D-alanine ligase</fullName>
        <ecNumber evidence="10 11">6.3.2.10</ecNumber>
    </recommendedName>
    <alternativeName>
        <fullName evidence="10">D-alanyl-D-alanine-adding enzyme</fullName>
    </alternativeName>
</protein>
<keyword evidence="2 10" id="KW-0436">Ligase</keyword>
<dbReference type="Pfam" id="PF08245">
    <property type="entry name" value="Mur_ligase_M"/>
    <property type="match status" value="1"/>
</dbReference>
<keyword evidence="1 10" id="KW-0963">Cytoplasm</keyword>
<comment type="caution">
    <text evidence="15">The sequence shown here is derived from an EMBL/GenBank/DDBJ whole genome shotgun (WGS) entry which is preliminary data.</text>
</comment>
<comment type="function">
    <text evidence="10 11">Involved in cell wall formation. Catalyzes the final step in the synthesis of UDP-N-acetylmuramoyl-pentapeptide, the precursor of murein.</text>
</comment>
<feature type="domain" description="Mur ligase C-terminal" evidence="13">
    <location>
        <begin position="320"/>
        <end position="445"/>
    </location>
</feature>
<dbReference type="InterPro" id="IPR013221">
    <property type="entry name" value="Mur_ligase_cen"/>
</dbReference>
<evidence type="ECO:0000256" key="9">
    <source>
        <dbReference type="ARBA" id="ARBA00023316"/>
    </source>
</evidence>
<evidence type="ECO:0000313" key="16">
    <source>
        <dbReference type="Proteomes" id="UP000494245"/>
    </source>
</evidence>
<dbReference type="InterPro" id="IPR051046">
    <property type="entry name" value="MurCDEF_CellWall_CoF430Synth"/>
</dbReference>
<keyword evidence="8 10" id="KW-0131">Cell cycle</keyword>
<keyword evidence="6 10" id="KW-0133">Cell shape</keyword>
<evidence type="ECO:0000256" key="5">
    <source>
        <dbReference type="ARBA" id="ARBA00022840"/>
    </source>
</evidence>
<dbReference type="EMBL" id="BLTE01000005">
    <property type="protein sequence ID" value="GFK93555.1"/>
    <property type="molecule type" value="Genomic_DNA"/>
</dbReference>
<dbReference type="SUPFAM" id="SSF63418">
    <property type="entry name" value="MurE/MurF N-terminal domain"/>
    <property type="match status" value="1"/>
</dbReference>
<feature type="binding site" evidence="10">
    <location>
        <begin position="112"/>
        <end position="118"/>
    </location>
    <ligand>
        <name>ATP</name>
        <dbReference type="ChEBI" id="CHEBI:30616"/>
    </ligand>
</feature>
<dbReference type="SUPFAM" id="SSF53244">
    <property type="entry name" value="MurD-like peptide ligases, peptide-binding domain"/>
    <property type="match status" value="1"/>
</dbReference>
<accession>A0A6V8LZ99</accession>
<dbReference type="Gene3D" id="3.40.1190.10">
    <property type="entry name" value="Mur-like, catalytic domain"/>
    <property type="match status" value="1"/>
</dbReference>
<evidence type="ECO:0000259" key="12">
    <source>
        <dbReference type="Pfam" id="PF01225"/>
    </source>
</evidence>
<evidence type="ECO:0000256" key="1">
    <source>
        <dbReference type="ARBA" id="ARBA00022490"/>
    </source>
</evidence>
<proteinExistence type="inferred from homology"/>
<evidence type="ECO:0000256" key="2">
    <source>
        <dbReference type="ARBA" id="ARBA00022598"/>
    </source>
</evidence>
<evidence type="ECO:0000256" key="11">
    <source>
        <dbReference type="RuleBase" id="RU004136"/>
    </source>
</evidence>
<dbReference type="Pfam" id="PF01225">
    <property type="entry name" value="Mur_ligase"/>
    <property type="match status" value="1"/>
</dbReference>
<evidence type="ECO:0000256" key="6">
    <source>
        <dbReference type="ARBA" id="ARBA00022960"/>
    </source>
</evidence>
<dbReference type="InterPro" id="IPR036565">
    <property type="entry name" value="Mur-like_cat_sf"/>
</dbReference>
<dbReference type="AlphaFoldDB" id="A0A6V8LZ99"/>
<dbReference type="PANTHER" id="PTHR43024:SF1">
    <property type="entry name" value="UDP-N-ACETYLMURAMOYL-TRIPEPTIDE--D-ALANYL-D-ALANINE LIGASE"/>
    <property type="match status" value="1"/>
</dbReference>
<dbReference type="GO" id="GO:0051301">
    <property type="term" value="P:cell division"/>
    <property type="evidence" value="ECO:0007669"/>
    <property type="project" value="UniProtKB-KW"/>
</dbReference>
<keyword evidence="4 10" id="KW-0547">Nucleotide-binding</keyword>
<dbReference type="InterPro" id="IPR005863">
    <property type="entry name" value="UDP-N-AcMur_synth"/>
</dbReference>
<reference evidence="15 16" key="2">
    <citation type="submission" date="2020-05" db="EMBL/GenBank/DDBJ databases">
        <title>Draft genome sequence of Desulfovibrio sp. strainFSS-1.</title>
        <authorList>
            <person name="Shimoshige H."/>
            <person name="Kobayashi H."/>
            <person name="Maekawa T."/>
        </authorList>
    </citation>
    <scope>NUCLEOTIDE SEQUENCE [LARGE SCALE GENOMIC DNA]</scope>
    <source>
        <strain evidence="15 16">SIID29052-01</strain>
    </source>
</reference>
<sequence length="465" mass="48621">MRMSVSETMAACQARGDIRAFAEVLVESATQDSRAAGPGALFCCLPGSRADGHDFAVRAVEQGASAVLAARELPGLSGKAPVLVVEDVQRAMGLLARHWRRRVRPVVAALSGSAGKTTAKEMLASITTVMGPSIKNPGNFNNQLGLPLSMLAAGAEHRTWVLELGISRVGDMEELAGICEPDLAVVHNVGPAHLEGLGDLRGVARAKAALLGFVGESGTALANKDYPELWAEAKKANPRVKAMSTRDPSAENFCTYKGCSANGMGVYSLMLEGSPLEVSLSCQGAHLAENVLAAAAAARALGATGEQIREGLARAEFPKGRFAVRDTGTCVVIDDTYNANPLSMTAAIGAARALCGAGPLALVLGEMGELGKERDQAHEELGRVIAASGCDVVRFKGPSAALVRLGLERSGFAGSFAEVREPSEIAELAAQASSTGGVVLFKGSRSQRMEEFLERFLSDHEEGRR</sequence>
<feature type="domain" description="Mur ligase central" evidence="14">
    <location>
        <begin position="111"/>
        <end position="298"/>
    </location>
</feature>
<organism evidence="15 16">
    <name type="scientific">Fundidesulfovibrio magnetotacticus</name>
    <dbReference type="NCBI Taxonomy" id="2730080"/>
    <lineage>
        <taxon>Bacteria</taxon>
        <taxon>Pseudomonadati</taxon>
        <taxon>Thermodesulfobacteriota</taxon>
        <taxon>Desulfovibrionia</taxon>
        <taxon>Desulfovibrionales</taxon>
        <taxon>Desulfovibrionaceae</taxon>
        <taxon>Fundidesulfovibrio</taxon>
    </lineage>
</organism>
<dbReference type="NCBIfam" id="TIGR01143">
    <property type="entry name" value="murF"/>
    <property type="match status" value="1"/>
</dbReference>
<evidence type="ECO:0000256" key="8">
    <source>
        <dbReference type="ARBA" id="ARBA00023306"/>
    </source>
</evidence>
<comment type="subcellular location">
    <subcellularLocation>
        <location evidence="10 11">Cytoplasm</location>
    </subcellularLocation>
</comment>
<dbReference type="RefSeq" id="WP_173082699.1">
    <property type="nucleotide sequence ID" value="NZ_BLTE01000005.1"/>
</dbReference>
<dbReference type="Gene3D" id="3.90.190.20">
    <property type="entry name" value="Mur ligase, C-terminal domain"/>
    <property type="match status" value="1"/>
</dbReference>
<dbReference type="UniPathway" id="UPA00219"/>
<dbReference type="GO" id="GO:0071555">
    <property type="term" value="P:cell wall organization"/>
    <property type="evidence" value="ECO:0007669"/>
    <property type="project" value="UniProtKB-KW"/>
</dbReference>
<dbReference type="GO" id="GO:0009252">
    <property type="term" value="P:peptidoglycan biosynthetic process"/>
    <property type="evidence" value="ECO:0007669"/>
    <property type="project" value="UniProtKB-UniRule"/>
</dbReference>
<keyword evidence="9 10" id="KW-0961">Cell wall biogenesis/degradation</keyword>
<dbReference type="InterPro" id="IPR036615">
    <property type="entry name" value="Mur_ligase_C_dom_sf"/>
</dbReference>
<dbReference type="GO" id="GO:0008360">
    <property type="term" value="P:regulation of cell shape"/>
    <property type="evidence" value="ECO:0007669"/>
    <property type="project" value="UniProtKB-KW"/>
</dbReference>
<name>A0A6V8LZ99_9BACT</name>
<dbReference type="EC" id="6.3.2.10" evidence="10 11"/>
<gene>
    <name evidence="10 15" type="primary">murF</name>
    <name evidence="15" type="ORF">NNJEOMEG_01389</name>
</gene>
<evidence type="ECO:0000256" key="10">
    <source>
        <dbReference type="HAMAP-Rule" id="MF_02019"/>
    </source>
</evidence>
<dbReference type="Pfam" id="PF02875">
    <property type="entry name" value="Mur_ligase_C"/>
    <property type="match status" value="1"/>
</dbReference>
<dbReference type="SUPFAM" id="SSF53623">
    <property type="entry name" value="MurD-like peptide ligases, catalytic domain"/>
    <property type="match status" value="1"/>
</dbReference>
<comment type="pathway">
    <text evidence="10 11">Cell wall biogenesis; peptidoglycan biosynthesis.</text>
</comment>
<evidence type="ECO:0000313" key="15">
    <source>
        <dbReference type="EMBL" id="GFK93555.1"/>
    </source>
</evidence>
<feature type="domain" description="Mur ligase N-terminal catalytic" evidence="12">
    <location>
        <begin position="31"/>
        <end position="99"/>
    </location>
</feature>
<dbReference type="GO" id="GO:0047480">
    <property type="term" value="F:UDP-N-acetylmuramoyl-tripeptide-D-alanyl-D-alanine ligase activity"/>
    <property type="evidence" value="ECO:0007669"/>
    <property type="project" value="UniProtKB-UniRule"/>
</dbReference>
<evidence type="ECO:0000256" key="3">
    <source>
        <dbReference type="ARBA" id="ARBA00022618"/>
    </source>
</evidence>
<dbReference type="Gene3D" id="3.40.1390.10">
    <property type="entry name" value="MurE/MurF, N-terminal domain"/>
    <property type="match status" value="1"/>
</dbReference>
<dbReference type="InterPro" id="IPR000713">
    <property type="entry name" value="Mur_ligase_N"/>
</dbReference>
<comment type="similarity">
    <text evidence="10">Belongs to the MurCDEF family. MurF subfamily.</text>
</comment>
<comment type="catalytic activity">
    <reaction evidence="10 11">
        <text>D-alanyl-D-alanine + UDP-N-acetyl-alpha-D-muramoyl-L-alanyl-gamma-D-glutamyl-meso-2,6-diaminopimelate + ATP = UDP-N-acetyl-alpha-D-muramoyl-L-alanyl-gamma-D-glutamyl-meso-2,6-diaminopimeloyl-D-alanyl-D-alanine + ADP + phosphate + H(+)</text>
        <dbReference type="Rhea" id="RHEA:28374"/>
        <dbReference type="ChEBI" id="CHEBI:15378"/>
        <dbReference type="ChEBI" id="CHEBI:30616"/>
        <dbReference type="ChEBI" id="CHEBI:43474"/>
        <dbReference type="ChEBI" id="CHEBI:57822"/>
        <dbReference type="ChEBI" id="CHEBI:61386"/>
        <dbReference type="ChEBI" id="CHEBI:83905"/>
        <dbReference type="ChEBI" id="CHEBI:456216"/>
        <dbReference type="EC" id="6.3.2.10"/>
    </reaction>
</comment>
<dbReference type="PANTHER" id="PTHR43024">
    <property type="entry name" value="UDP-N-ACETYLMURAMOYL-TRIPEPTIDE--D-ALANYL-D-ALANINE LIGASE"/>
    <property type="match status" value="1"/>
</dbReference>
<evidence type="ECO:0000256" key="4">
    <source>
        <dbReference type="ARBA" id="ARBA00022741"/>
    </source>
</evidence>
<dbReference type="HAMAP" id="MF_02019">
    <property type="entry name" value="MurF"/>
    <property type="match status" value="1"/>
</dbReference>
<keyword evidence="16" id="KW-1185">Reference proteome</keyword>
<evidence type="ECO:0000256" key="7">
    <source>
        <dbReference type="ARBA" id="ARBA00022984"/>
    </source>
</evidence>